<accession>A0A9X8RBM8</accession>
<dbReference type="InterPro" id="IPR015947">
    <property type="entry name" value="PUA-like_sf"/>
</dbReference>
<evidence type="ECO:0000313" key="2">
    <source>
        <dbReference type="EMBL" id="SIR77172.1"/>
    </source>
</evidence>
<protein>
    <submittedName>
        <fullName evidence="2">PUA-like domain-containing protein</fullName>
    </submittedName>
</protein>
<proteinExistence type="predicted"/>
<dbReference type="Gene3D" id="3.10.400.10">
    <property type="entry name" value="Sulfate adenylyltransferase"/>
    <property type="match status" value="1"/>
</dbReference>
<dbReference type="EMBL" id="FTMX01000005">
    <property type="protein sequence ID" value="SIR77172.1"/>
    <property type="molecule type" value="Genomic_DNA"/>
</dbReference>
<dbReference type="Proteomes" id="UP000185829">
    <property type="component" value="Unassembled WGS sequence"/>
</dbReference>
<dbReference type="InterPro" id="IPR025980">
    <property type="entry name" value="ATP-Sase_PUA-like_dom"/>
</dbReference>
<feature type="domain" description="ATP-sulfurylase PUA-like" evidence="1">
    <location>
        <begin position="2"/>
        <end position="36"/>
    </location>
</feature>
<dbReference type="Pfam" id="PF14306">
    <property type="entry name" value="PUA_2"/>
    <property type="match status" value="1"/>
</dbReference>
<evidence type="ECO:0000259" key="1">
    <source>
        <dbReference type="Pfam" id="PF14306"/>
    </source>
</evidence>
<sequence length="40" mass="4652">MFESDKQEEATLVYKTKDSNHPGVNKLFEQGDVYIAVFSW</sequence>
<comment type="caution">
    <text evidence="2">The sequence shown here is derived from an EMBL/GenBank/DDBJ whole genome shotgun (WGS) entry which is preliminary data.</text>
</comment>
<organism evidence="2 3">
    <name type="scientific">Peribacillus simplex</name>
    <dbReference type="NCBI Taxonomy" id="1478"/>
    <lineage>
        <taxon>Bacteria</taxon>
        <taxon>Bacillati</taxon>
        <taxon>Bacillota</taxon>
        <taxon>Bacilli</taxon>
        <taxon>Bacillales</taxon>
        <taxon>Bacillaceae</taxon>
        <taxon>Peribacillus</taxon>
    </lineage>
</organism>
<gene>
    <name evidence="2" type="ORF">SAMN05878482_105435</name>
</gene>
<dbReference type="SUPFAM" id="SSF88697">
    <property type="entry name" value="PUA domain-like"/>
    <property type="match status" value="1"/>
</dbReference>
<dbReference type="AlphaFoldDB" id="A0A9X8RBM8"/>
<reference evidence="2 3" key="1">
    <citation type="submission" date="2017-01" db="EMBL/GenBank/DDBJ databases">
        <authorList>
            <person name="Varghese N."/>
            <person name="Submissions S."/>
        </authorList>
    </citation>
    <scope>NUCLEOTIDE SEQUENCE [LARGE SCALE GENOMIC DNA]</scope>
    <source>
        <strain evidence="2 3">RUG2-6</strain>
    </source>
</reference>
<name>A0A9X8RBM8_9BACI</name>
<evidence type="ECO:0000313" key="3">
    <source>
        <dbReference type="Proteomes" id="UP000185829"/>
    </source>
</evidence>